<dbReference type="CDD" id="cd14473">
    <property type="entry name" value="FERM_B-lobe"/>
    <property type="match status" value="1"/>
</dbReference>
<proteinExistence type="predicted"/>
<accession>A0A5K3FUV5</accession>
<dbReference type="PANTHER" id="PTHR23280:SF21">
    <property type="entry name" value="PROTEIN 4.1 HOMOLOG"/>
    <property type="match status" value="1"/>
</dbReference>
<evidence type="ECO:0000259" key="1">
    <source>
        <dbReference type="PROSITE" id="PS50057"/>
    </source>
</evidence>
<dbReference type="WBParaSite" id="MCU_011767-RA">
    <property type="protein sequence ID" value="MCU_011767-RA"/>
    <property type="gene ID" value="MCU_011767"/>
</dbReference>
<dbReference type="PANTHER" id="PTHR23280">
    <property type="entry name" value="4.1 G PROTEIN"/>
    <property type="match status" value="1"/>
</dbReference>
<dbReference type="InterPro" id="IPR000299">
    <property type="entry name" value="FERM_domain"/>
</dbReference>
<dbReference type="SUPFAM" id="SSF47031">
    <property type="entry name" value="Second domain of FERM"/>
    <property type="match status" value="1"/>
</dbReference>
<reference evidence="2" key="1">
    <citation type="submission" date="2019-11" db="UniProtKB">
        <authorList>
            <consortium name="WormBaseParasite"/>
        </authorList>
    </citation>
    <scope>IDENTIFICATION</scope>
</reference>
<protein>
    <submittedName>
        <fullName evidence="2">FERM domain-containing protein</fullName>
    </submittedName>
</protein>
<dbReference type="AlphaFoldDB" id="A0A5K3FUV5"/>
<dbReference type="PROSITE" id="PS50057">
    <property type="entry name" value="FERM_3"/>
    <property type="match status" value="1"/>
</dbReference>
<dbReference type="GO" id="GO:0005886">
    <property type="term" value="C:plasma membrane"/>
    <property type="evidence" value="ECO:0007669"/>
    <property type="project" value="TreeGrafter"/>
</dbReference>
<sequence>MLQDETTRYQLVLQVRQDVYTGKLPCSWVTQVLLGSFFVQRFKRVTQHTRLHYHDENWIPENKDSAACSASNSTLNDRRQMHPPSQYVLNPQVTVDCRPVYTQQTLSETFNTLSLLVVVANT</sequence>
<dbReference type="GO" id="GO:0031032">
    <property type="term" value="P:actomyosin structure organization"/>
    <property type="evidence" value="ECO:0007669"/>
    <property type="project" value="TreeGrafter"/>
</dbReference>
<evidence type="ECO:0000313" key="2">
    <source>
        <dbReference type="WBParaSite" id="MCU_011767-RA"/>
    </source>
</evidence>
<dbReference type="InterPro" id="IPR035963">
    <property type="entry name" value="FERM_2"/>
</dbReference>
<dbReference type="InterPro" id="IPR019748">
    <property type="entry name" value="FERM_central"/>
</dbReference>
<organism evidence="2">
    <name type="scientific">Mesocestoides corti</name>
    <name type="common">Flatworm</name>
    <dbReference type="NCBI Taxonomy" id="53468"/>
    <lineage>
        <taxon>Eukaryota</taxon>
        <taxon>Metazoa</taxon>
        <taxon>Spiralia</taxon>
        <taxon>Lophotrochozoa</taxon>
        <taxon>Platyhelminthes</taxon>
        <taxon>Cestoda</taxon>
        <taxon>Eucestoda</taxon>
        <taxon>Cyclophyllidea</taxon>
        <taxon>Mesocestoididae</taxon>
        <taxon>Mesocestoides</taxon>
    </lineage>
</organism>
<dbReference type="Pfam" id="PF00373">
    <property type="entry name" value="FERM_M"/>
    <property type="match status" value="1"/>
</dbReference>
<feature type="domain" description="FERM" evidence="1">
    <location>
        <begin position="1"/>
        <end position="122"/>
    </location>
</feature>
<dbReference type="GO" id="GO:0005856">
    <property type="term" value="C:cytoskeleton"/>
    <property type="evidence" value="ECO:0007669"/>
    <property type="project" value="TreeGrafter"/>
</dbReference>
<name>A0A5K3FUV5_MESCO</name>
<dbReference type="Gene3D" id="1.20.80.60">
    <property type="match status" value="1"/>
</dbReference>